<dbReference type="InterPro" id="IPR011707">
    <property type="entry name" value="Cu-oxidase-like_N"/>
</dbReference>
<keyword evidence="7" id="KW-0186">Copper</keyword>
<evidence type="ECO:0000256" key="4">
    <source>
        <dbReference type="ARBA" id="ARBA00022723"/>
    </source>
</evidence>
<dbReference type="PROSITE" id="PS00079">
    <property type="entry name" value="MULTICOPPER_OXIDASE1"/>
    <property type="match status" value="1"/>
</dbReference>
<dbReference type="PANTHER" id="PTHR11709:SF9">
    <property type="entry name" value="LACCASE-7"/>
    <property type="match status" value="1"/>
</dbReference>
<keyword evidence="3" id="KW-0964">Secreted</keyword>
<dbReference type="GO" id="GO:0005576">
    <property type="term" value="C:extracellular region"/>
    <property type="evidence" value="ECO:0007669"/>
    <property type="project" value="UniProtKB-SubCell"/>
</dbReference>
<dbReference type="Pfam" id="PF07731">
    <property type="entry name" value="Cu-oxidase_2"/>
    <property type="match status" value="1"/>
</dbReference>
<evidence type="ECO:0000256" key="6">
    <source>
        <dbReference type="ARBA" id="ARBA00023002"/>
    </source>
</evidence>
<dbReference type="EMBL" id="CAUOFW020000225">
    <property type="protein sequence ID" value="CAK9133934.1"/>
    <property type="molecule type" value="Genomic_DNA"/>
</dbReference>
<keyword evidence="4" id="KW-0479">Metal-binding</keyword>
<accession>A0ABC8QMQ3</accession>
<dbReference type="AlphaFoldDB" id="A0ABC8QMQ3"/>
<dbReference type="Proteomes" id="UP001642360">
    <property type="component" value="Unassembled WGS sequence"/>
</dbReference>
<comment type="caution">
    <text evidence="10">The sequence shown here is derived from an EMBL/GenBank/DDBJ whole genome shotgun (WGS) entry which is preliminary data.</text>
</comment>
<evidence type="ECO:0008006" key="12">
    <source>
        <dbReference type="Google" id="ProtNLM"/>
    </source>
</evidence>
<evidence type="ECO:0000256" key="3">
    <source>
        <dbReference type="ARBA" id="ARBA00022525"/>
    </source>
</evidence>
<evidence type="ECO:0000256" key="5">
    <source>
        <dbReference type="ARBA" id="ARBA00022737"/>
    </source>
</evidence>
<evidence type="ECO:0000259" key="8">
    <source>
        <dbReference type="Pfam" id="PF07731"/>
    </source>
</evidence>
<protein>
    <recommendedName>
        <fullName evidence="12">Laccase</fullName>
    </recommendedName>
</protein>
<gene>
    <name evidence="10" type="ORF">ILEXP_LOCUS860</name>
</gene>
<sequence length="329" mass="36173">HGIFQLLSGWADGPEYATQCPILTGQSYTYRFTITGQEGTLWWHAHVQWLRATVYGALIIRPRVGRSYPFPKPYSEVPIVLGEWWNANVIDVENQALASGGAPNISNAFTINGRPGDLYPCSSSRLAACGANATCAGPFGQRLAASMNNASFQFPTKLSMLQAFFNNVDGIYTTDFPNQPPLVFDYTNANNSFNQSLVMTTKSTKVKKVKFNSTVEMVMQNTALIGVENHPIHLHGFNFHVLAQGFGNFDTVNDRKKFNLVNPQQRNTIAVPVGGWAVVRFQANNPGVWLMHCHLDVHLPWGLATAFVVENGGTPSSTLPPPPPDLPHC</sequence>
<evidence type="ECO:0000313" key="10">
    <source>
        <dbReference type="EMBL" id="CAK9133934.1"/>
    </source>
</evidence>
<dbReference type="SUPFAM" id="SSF49503">
    <property type="entry name" value="Cupredoxins"/>
    <property type="match status" value="2"/>
</dbReference>
<dbReference type="InterPro" id="IPR033138">
    <property type="entry name" value="Cu_oxidase_CS"/>
</dbReference>
<name>A0ABC8QMQ3_9AQUA</name>
<evidence type="ECO:0000256" key="1">
    <source>
        <dbReference type="ARBA" id="ARBA00004613"/>
    </source>
</evidence>
<organism evidence="10 11">
    <name type="scientific">Ilex paraguariensis</name>
    <name type="common">yerba mate</name>
    <dbReference type="NCBI Taxonomy" id="185542"/>
    <lineage>
        <taxon>Eukaryota</taxon>
        <taxon>Viridiplantae</taxon>
        <taxon>Streptophyta</taxon>
        <taxon>Embryophyta</taxon>
        <taxon>Tracheophyta</taxon>
        <taxon>Spermatophyta</taxon>
        <taxon>Magnoliopsida</taxon>
        <taxon>eudicotyledons</taxon>
        <taxon>Gunneridae</taxon>
        <taxon>Pentapetalae</taxon>
        <taxon>asterids</taxon>
        <taxon>campanulids</taxon>
        <taxon>Aquifoliales</taxon>
        <taxon>Aquifoliaceae</taxon>
        <taxon>Ilex</taxon>
    </lineage>
</organism>
<keyword evidence="6" id="KW-0560">Oxidoreductase</keyword>
<dbReference type="InterPro" id="IPR002355">
    <property type="entry name" value="Cu_oxidase_Cu_BS"/>
</dbReference>
<proteinExistence type="inferred from homology"/>
<evidence type="ECO:0000313" key="11">
    <source>
        <dbReference type="Proteomes" id="UP001642360"/>
    </source>
</evidence>
<comment type="subcellular location">
    <subcellularLocation>
        <location evidence="1">Secreted</location>
    </subcellularLocation>
</comment>
<dbReference type="Pfam" id="PF07732">
    <property type="entry name" value="Cu-oxidase_3"/>
    <property type="match status" value="1"/>
</dbReference>
<dbReference type="InterPro" id="IPR008972">
    <property type="entry name" value="Cupredoxin"/>
</dbReference>
<dbReference type="InterPro" id="IPR045087">
    <property type="entry name" value="Cu-oxidase_fam"/>
</dbReference>
<feature type="domain" description="Plastocyanin-like" evidence="8">
    <location>
        <begin position="175"/>
        <end position="311"/>
    </location>
</feature>
<keyword evidence="11" id="KW-1185">Reference proteome</keyword>
<dbReference type="Gene3D" id="2.60.40.420">
    <property type="entry name" value="Cupredoxins - blue copper proteins"/>
    <property type="match status" value="2"/>
</dbReference>
<evidence type="ECO:0000256" key="7">
    <source>
        <dbReference type="ARBA" id="ARBA00023008"/>
    </source>
</evidence>
<dbReference type="GO" id="GO:0016491">
    <property type="term" value="F:oxidoreductase activity"/>
    <property type="evidence" value="ECO:0007669"/>
    <property type="project" value="UniProtKB-KW"/>
</dbReference>
<dbReference type="GO" id="GO:0046872">
    <property type="term" value="F:metal ion binding"/>
    <property type="evidence" value="ECO:0007669"/>
    <property type="project" value="UniProtKB-KW"/>
</dbReference>
<keyword evidence="5" id="KW-0677">Repeat</keyword>
<evidence type="ECO:0000259" key="9">
    <source>
        <dbReference type="Pfam" id="PF07732"/>
    </source>
</evidence>
<reference evidence="10 11" key="1">
    <citation type="submission" date="2024-02" db="EMBL/GenBank/DDBJ databases">
        <authorList>
            <person name="Vignale AGUSTIN F."/>
            <person name="Sosa J E."/>
            <person name="Modenutti C."/>
        </authorList>
    </citation>
    <scope>NUCLEOTIDE SEQUENCE [LARGE SCALE GENOMIC DNA]</scope>
</reference>
<dbReference type="PANTHER" id="PTHR11709">
    <property type="entry name" value="MULTI-COPPER OXIDASE"/>
    <property type="match status" value="1"/>
</dbReference>
<comment type="similarity">
    <text evidence="2">Belongs to the multicopper oxidase family.</text>
</comment>
<feature type="domain" description="Plastocyanin-like" evidence="9">
    <location>
        <begin position="1"/>
        <end position="63"/>
    </location>
</feature>
<evidence type="ECO:0000256" key="2">
    <source>
        <dbReference type="ARBA" id="ARBA00010609"/>
    </source>
</evidence>
<dbReference type="PROSITE" id="PS00080">
    <property type="entry name" value="MULTICOPPER_OXIDASE2"/>
    <property type="match status" value="1"/>
</dbReference>
<feature type="non-terminal residue" evidence="10">
    <location>
        <position position="1"/>
    </location>
</feature>
<dbReference type="InterPro" id="IPR011706">
    <property type="entry name" value="Cu-oxidase_C"/>
</dbReference>